<keyword evidence="4 5" id="KW-0472">Membrane</keyword>
<feature type="transmembrane region" description="Helical" evidence="5">
    <location>
        <begin position="13"/>
        <end position="33"/>
    </location>
</feature>
<gene>
    <name evidence="6" type="ORF">PDUR_02370</name>
</gene>
<keyword evidence="3 5" id="KW-1133">Transmembrane helix</keyword>
<dbReference type="AlphaFoldDB" id="A0A089HIS5"/>
<feature type="transmembrane region" description="Helical" evidence="5">
    <location>
        <begin position="66"/>
        <end position="86"/>
    </location>
</feature>
<evidence type="ECO:0000256" key="2">
    <source>
        <dbReference type="ARBA" id="ARBA00022692"/>
    </source>
</evidence>
<dbReference type="OrthoDB" id="2657448at2"/>
<evidence type="ECO:0000256" key="3">
    <source>
        <dbReference type="ARBA" id="ARBA00022989"/>
    </source>
</evidence>
<dbReference type="GO" id="GO:0016020">
    <property type="term" value="C:membrane"/>
    <property type="evidence" value="ECO:0007669"/>
    <property type="project" value="UniProtKB-SubCell"/>
</dbReference>
<keyword evidence="7" id="KW-1185">Reference proteome</keyword>
<protein>
    <submittedName>
        <fullName evidence="6">Membrane protein</fullName>
    </submittedName>
</protein>
<dbReference type="KEGG" id="pdu:PDUR_02370"/>
<feature type="transmembrane region" description="Helical" evidence="5">
    <location>
        <begin position="40"/>
        <end position="60"/>
    </location>
</feature>
<name>A0A089HIS5_PAEDU</name>
<organism evidence="6 7">
    <name type="scientific">Paenibacillus durus</name>
    <name type="common">Paenibacillus azotofixans</name>
    <dbReference type="NCBI Taxonomy" id="44251"/>
    <lineage>
        <taxon>Bacteria</taxon>
        <taxon>Bacillati</taxon>
        <taxon>Bacillota</taxon>
        <taxon>Bacilli</taxon>
        <taxon>Bacillales</taxon>
        <taxon>Paenibacillaceae</taxon>
        <taxon>Paenibacillus</taxon>
    </lineage>
</organism>
<evidence type="ECO:0000313" key="7">
    <source>
        <dbReference type="Proteomes" id="UP000029409"/>
    </source>
</evidence>
<reference evidence="6 7" key="1">
    <citation type="submission" date="2014-08" db="EMBL/GenBank/DDBJ databases">
        <title>Comparative genomics of the Paenibacillus odorifer group.</title>
        <authorList>
            <person name="den Bakker H.C."/>
            <person name="Tsai Y.-C."/>
            <person name="Martin N."/>
            <person name="Korlach J."/>
            <person name="Wiedmann M."/>
        </authorList>
    </citation>
    <scope>NUCLEOTIDE SEQUENCE [LARGE SCALE GENOMIC DNA]</scope>
    <source>
        <strain evidence="6 7">DSM 1735</strain>
    </source>
</reference>
<sequence length="112" mass="12501">MSPFRSSVGLPDYIAAALCYLFPFAGGIVFLALEKRSRFVLFHSLQSLLAYGALMVGHVLATLLPFIGPLLAALIFLISFGVWLLMSYHALRGSWYKLPWAGDIAERQLRRL</sequence>
<evidence type="ECO:0000256" key="5">
    <source>
        <dbReference type="SAM" id="Phobius"/>
    </source>
</evidence>
<dbReference type="Proteomes" id="UP000029409">
    <property type="component" value="Chromosome"/>
</dbReference>
<evidence type="ECO:0000256" key="4">
    <source>
        <dbReference type="ARBA" id="ARBA00023136"/>
    </source>
</evidence>
<dbReference type="EMBL" id="CP009288">
    <property type="protein sequence ID" value="AIQ10982.1"/>
    <property type="molecule type" value="Genomic_DNA"/>
</dbReference>
<keyword evidence="2 5" id="KW-0812">Transmembrane</keyword>
<proteinExistence type="predicted"/>
<evidence type="ECO:0000256" key="1">
    <source>
        <dbReference type="ARBA" id="ARBA00004141"/>
    </source>
</evidence>
<dbReference type="Pfam" id="PF09685">
    <property type="entry name" value="MamF_MmsF"/>
    <property type="match status" value="1"/>
</dbReference>
<dbReference type="PANTHER" id="PTHR36460">
    <property type="entry name" value="UPF0132 DOMAIN PROTEIN (AFU_ORTHOLOGUE AFUA_3G10255)"/>
    <property type="match status" value="1"/>
</dbReference>
<comment type="subcellular location">
    <subcellularLocation>
        <location evidence="1">Membrane</location>
        <topology evidence="1">Multi-pass membrane protein</topology>
    </subcellularLocation>
</comment>
<evidence type="ECO:0000313" key="6">
    <source>
        <dbReference type="EMBL" id="AIQ10982.1"/>
    </source>
</evidence>
<dbReference type="PANTHER" id="PTHR36460:SF1">
    <property type="entry name" value="UPF0132 DOMAIN PROTEIN (AFU_ORTHOLOGUE AFUA_3G10255)"/>
    <property type="match status" value="1"/>
</dbReference>
<dbReference type="InterPro" id="IPR019109">
    <property type="entry name" value="MamF_MmsF"/>
</dbReference>
<dbReference type="STRING" id="44251.PDUR_02370"/>
<dbReference type="eggNOG" id="COG4818">
    <property type="taxonomic scope" value="Bacteria"/>
</dbReference>
<dbReference type="RefSeq" id="WP_042204911.1">
    <property type="nucleotide sequence ID" value="NZ_CP009288.1"/>
</dbReference>
<accession>A0A089HIS5</accession>